<evidence type="ECO:0000313" key="6">
    <source>
        <dbReference type="EMBL" id="CAH0532917.1"/>
    </source>
</evidence>
<evidence type="ECO:0000256" key="3">
    <source>
        <dbReference type="ARBA" id="ARBA00022833"/>
    </source>
</evidence>
<keyword evidence="4" id="KW-0456">Lyase</keyword>
<reference evidence="6" key="1">
    <citation type="submission" date="2021-11" db="EMBL/GenBank/DDBJ databases">
        <authorList>
            <person name="Rodrigo-Torres L."/>
            <person name="Arahal R. D."/>
            <person name="Lucena T."/>
        </authorList>
    </citation>
    <scope>NUCLEOTIDE SEQUENCE</scope>
    <source>
        <strain evidence="6">CECT 7929</strain>
    </source>
</reference>
<evidence type="ECO:0000259" key="5">
    <source>
        <dbReference type="PROSITE" id="PS51891"/>
    </source>
</evidence>
<dbReference type="PROSITE" id="PS51891">
    <property type="entry name" value="CENP_V_GFA"/>
    <property type="match status" value="1"/>
</dbReference>
<proteinExistence type="inferred from homology"/>
<dbReference type="EMBL" id="CAKLDI010000001">
    <property type="protein sequence ID" value="CAH0532917.1"/>
    <property type="molecule type" value="Genomic_DNA"/>
</dbReference>
<dbReference type="RefSeq" id="WP_237465049.1">
    <property type="nucleotide sequence ID" value="NZ_CAKLDI010000001.1"/>
</dbReference>
<comment type="caution">
    <text evidence="6">The sequence shown here is derived from an EMBL/GenBank/DDBJ whole genome shotgun (WGS) entry which is preliminary data.</text>
</comment>
<accession>A0ABN8DU86</accession>
<keyword evidence="3" id="KW-0862">Zinc</keyword>
<evidence type="ECO:0000256" key="4">
    <source>
        <dbReference type="ARBA" id="ARBA00023239"/>
    </source>
</evidence>
<dbReference type="InterPro" id="IPR011057">
    <property type="entry name" value="Mss4-like_sf"/>
</dbReference>
<evidence type="ECO:0000313" key="7">
    <source>
        <dbReference type="Proteomes" id="UP000838672"/>
    </source>
</evidence>
<dbReference type="Proteomes" id="UP000838672">
    <property type="component" value="Unassembled WGS sequence"/>
</dbReference>
<evidence type="ECO:0000256" key="1">
    <source>
        <dbReference type="ARBA" id="ARBA00005495"/>
    </source>
</evidence>
<keyword evidence="2" id="KW-0479">Metal-binding</keyword>
<name>A0ABN8DU86_9VIBR</name>
<evidence type="ECO:0000256" key="2">
    <source>
        <dbReference type="ARBA" id="ARBA00022723"/>
    </source>
</evidence>
<dbReference type="Pfam" id="PF04828">
    <property type="entry name" value="GFA"/>
    <property type="match status" value="1"/>
</dbReference>
<dbReference type="InterPro" id="IPR006913">
    <property type="entry name" value="CENP-V/GFA"/>
</dbReference>
<organism evidence="6 7">
    <name type="scientific">Vibrio stylophorae</name>
    <dbReference type="NCBI Taxonomy" id="659351"/>
    <lineage>
        <taxon>Bacteria</taxon>
        <taxon>Pseudomonadati</taxon>
        <taxon>Pseudomonadota</taxon>
        <taxon>Gammaproteobacteria</taxon>
        <taxon>Vibrionales</taxon>
        <taxon>Vibrionaceae</taxon>
        <taxon>Vibrio</taxon>
    </lineage>
</organism>
<protein>
    <recommendedName>
        <fullName evidence="5">CENP-V/GFA domain-containing protein</fullName>
    </recommendedName>
</protein>
<dbReference type="Gene3D" id="3.90.1590.10">
    <property type="entry name" value="glutathione-dependent formaldehyde- activating enzyme (gfa)"/>
    <property type="match status" value="1"/>
</dbReference>
<gene>
    <name evidence="6" type="ORF">VST7929_00766</name>
</gene>
<feature type="domain" description="CENP-V/GFA" evidence="5">
    <location>
        <begin position="5"/>
        <end position="118"/>
    </location>
</feature>
<dbReference type="SUPFAM" id="SSF51316">
    <property type="entry name" value="Mss4-like"/>
    <property type="match status" value="1"/>
</dbReference>
<dbReference type="PANTHER" id="PTHR33337">
    <property type="entry name" value="GFA DOMAIN-CONTAINING PROTEIN"/>
    <property type="match status" value="1"/>
</dbReference>
<sequence length="155" mass="17418">MSEPKQGQCLCGQVKITATPAQQNFSVCHCRMCRQWGGGPLFAIPCGQSVVVEGQENVQEFDSSPWAKRGFCRHCGTHLYYRVKKSNEFNVPLGLLENMDNTNMAMQYFIDLKPSNYCFNNQTEMLTSAQIEAYFAKVMAEAKAEAAAKRQSQID</sequence>
<comment type="similarity">
    <text evidence="1">Belongs to the Gfa family.</text>
</comment>
<dbReference type="PANTHER" id="PTHR33337:SF40">
    <property type="entry name" value="CENP-V_GFA DOMAIN-CONTAINING PROTEIN-RELATED"/>
    <property type="match status" value="1"/>
</dbReference>
<keyword evidence="7" id="KW-1185">Reference proteome</keyword>